<gene>
    <name evidence="1" type="ORF">J0A65_11695</name>
</gene>
<reference evidence="1 2" key="1">
    <citation type="submission" date="2021-03" db="EMBL/GenBank/DDBJ databases">
        <title>novel species isolated from a fishpond in China.</title>
        <authorList>
            <person name="Lu H."/>
            <person name="Cai Z."/>
        </authorList>
    </citation>
    <scope>NUCLEOTIDE SEQUENCE [LARGE SCALE GENOMIC DNA]</scope>
    <source>
        <strain evidence="1 2">Y57</strain>
    </source>
</reference>
<protein>
    <recommendedName>
        <fullName evidence="3">Holin of 3TMs, for gene-transfer release</fullName>
    </recommendedName>
</protein>
<evidence type="ECO:0000313" key="1">
    <source>
        <dbReference type="EMBL" id="MBN7820533.1"/>
    </source>
</evidence>
<name>A0ABS3CTT7_9ALTE</name>
<dbReference type="Proteomes" id="UP000663992">
    <property type="component" value="Unassembled WGS sequence"/>
</dbReference>
<evidence type="ECO:0008006" key="3">
    <source>
        <dbReference type="Google" id="ProtNLM"/>
    </source>
</evidence>
<comment type="caution">
    <text evidence="1">The sequence shown here is derived from an EMBL/GenBank/DDBJ whole genome shotgun (WGS) entry which is preliminary data.</text>
</comment>
<evidence type="ECO:0000313" key="2">
    <source>
        <dbReference type="Proteomes" id="UP000663992"/>
    </source>
</evidence>
<keyword evidence="2" id="KW-1185">Reference proteome</keyword>
<dbReference type="RefSeq" id="WP_206594372.1">
    <property type="nucleotide sequence ID" value="NZ_JAFKCS010000010.1"/>
</dbReference>
<proteinExistence type="predicted"/>
<accession>A0ABS3CTT7</accession>
<sequence length="129" mass="14820">MFGLIMDIVKEGVTYFKERQEQKHQVKLSVLKNKQRLAESEQDYNHDWEMASLESRDRFLRIVSFSLFSVPLVVTVIWPDTGAQIFTNLEKAPDWYVQTFIAINGGVWGIVELKHAAPALVNGIRKIKG</sequence>
<organism evidence="1 2">
    <name type="scientific">Bowmanella yangjiangensis</name>
    <dbReference type="NCBI Taxonomy" id="2811230"/>
    <lineage>
        <taxon>Bacteria</taxon>
        <taxon>Pseudomonadati</taxon>
        <taxon>Pseudomonadota</taxon>
        <taxon>Gammaproteobacteria</taxon>
        <taxon>Alteromonadales</taxon>
        <taxon>Alteromonadaceae</taxon>
        <taxon>Bowmanella</taxon>
    </lineage>
</organism>
<dbReference type="EMBL" id="JAFKCS010000010">
    <property type="protein sequence ID" value="MBN7820533.1"/>
    <property type="molecule type" value="Genomic_DNA"/>
</dbReference>